<dbReference type="Proteomes" id="UP001501676">
    <property type="component" value="Unassembled WGS sequence"/>
</dbReference>
<name>A0ABP6STY3_9ACTN</name>
<dbReference type="EMBL" id="BAAAYN010000010">
    <property type="protein sequence ID" value="GAA3384856.1"/>
    <property type="molecule type" value="Genomic_DNA"/>
</dbReference>
<dbReference type="InterPro" id="IPR021005">
    <property type="entry name" value="Znf_CGNR"/>
</dbReference>
<keyword evidence="3" id="KW-1185">Reference proteome</keyword>
<comment type="caution">
    <text evidence="2">The sequence shown here is derived from an EMBL/GenBank/DDBJ whole genome shotgun (WGS) entry which is preliminary data.</text>
</comment>
<dbReference type="InterPro" id="IPR023286">
    <property type="entry name" value="ABATE_dom_sf"/>
</dbReference>
<dbReference type="PANTHER" id="PTHR35525">
    <property type="entry name" value="BLL6575 PROTEIN"/>
    <property type="match status" value="1"/>
</dbReference>
<feature type="domain" description="Zinc finger CGNR" evidence="1">
    <location>
        <begin position="146"/>
        <end position="188"/>
    </location>
</feature>
<protein>
    <recommendedName>
        <fullName evidence="1">Zinc finger CGNR domain-containing protein</fullName>
    </recommendedName>
</protein>
<dbReference type="Gene3D" id="1.10.3300.10">
    <property type="entry name" value="Jann2411-like domain"/>
    <property type="match status" value="1"/>
</dbReference>
<dbReference type="InterPro" id="IPR010852">
    <property type="entry name" value="ABATE"/>
</dbReference>
<dbReference type="Pfam" id="PF11706">
    <property type="entry name" value="zf-CGNR"/>
    <property type="match status" value="1"/>
</dbReference>
<evidence type="ECO:0000313" key="2">
    <source>
        <dbReference type="EMBL" id="GAA3384856.1"/>
    </source>
</evidence>
<dbReference type="SUPFAM" id="SSF160904">
    <property type="entry name" value="Jann2411-like"/>
    <property type="match status" value="1"/>
</dbReference>
<gene>
    <name evidence="2" type="ORF">GCM10020369_16150</name>
</gene>
<reference evidence="3" key="1">
    <citation type="journal article" date="2019" name="Int. J. Syst. Evol. Microbiol.">
        <title>The Global Catalogue of Microorganisms (GCM) 10K type strain sequencing project: providing services to taxonomists for standard genome sequencing and annotation.</title>
        <authorList>
            <consortium name="The Broad Institute Genomics Platform"/>
            <consortium name="The Broad Institute Genome Sequencing Center for Infectious Disease"/>
            <person name="Wu L."/>
            <person name="Ma J."/>
        </authorList>
    </citation>
    <scope>NUCLEOTIDE SEQUENCE [LARGE SCALE GENOMIC DNA]</scope>
    <source>
        <strain evidence="3">JCM 9458</strain>
    </source>
</reference>
<evidence type="ECO:0000259" key="1">
    <source>
        <dbReference type="Pfam" id="PF11706"/>
    </source>
</evidence>
<evidence type="ECO:0000313" key="3">
    <source>
        <dbReference type="Proteomes" id="UP001501676"/>
    </source>
</evidence>
<dbReference type="PANTHER" id="PTHR35525:SF3">
    <property type="entry name" value="BLL6575 PROTEIN"/>
    <property type="match status" value="1"/>
</dbReference>
<dbReference type="RefSeq" id="WP_345727369.1">
    <property type="nucleotide sequence ID" value="NZ_BAAAYN010000010.1"/>
</dbReference>
<organism evidence="2 3">
    <name type="scientific">Cryptosporangium minutisporangium</name>
    <dbReference type="NCBI Taxonomy" id="113569"/>
    <lineage>
        <taxon>Bacteria</taxon>
        <taxon>Bacillati</taxon>
        <taxon>Actinomycetota</taxon>
        <taxon>Actinomycetes</taxon>
        <taxon>Cryptosporangiales</taxon>
        <taxon>Cryptosporangiaceae</taxon>
        <taxon>Cryptosporangium</taxon>
    </lineage>
</organism>
<accession>A0ABP6STY3</accession>
<sequence>MDGPNGSADDARHALLTFANTHADGGGAIERFADAEHLHAWLGEVGWLGAEPGRNVTTDADAAEARQLRDALVTVLLAHANDPAVTDTDLATAETLLRRAGQRYPMAADIDRSGARLRPVQDGLPGTLARVLAAAGELALAGDWPRIKACRNAPCHFAFVDRTRNTSAGYCSPQCASQASMRAYRARRRTDPSTKKA</sequence>
<proteinExistence type="predicted"/>
<dbReference type="Pfam" id="PF07336">
    <property type="entry name" value="ABATE"/>
    <property type="match status" value="1"/>
</dbReference>